<dbReference type="GeneID" id="105843425"/>
<dbReference type="InterPro" id="IPR036236">
    <property type="entry name" value="Znf_C2H2_sf"/>
</dbReference>
<feature type="domain" description="C2H2-type" evidence="10">
    <location>
        <begin position="125"/>
        <end position="155"/>
    </location>
</feature>
<keyword evidence="2" id="KW-0479">Metal-binding</keyword>
<evidence type="ECO:0000313" key="11">
    <source>
        <dbReference type="Proteomes" id="UP001652625"/>
    </source>
</evidence>
<dbReference type="InterPro" id="IPR013087">
    <property type="entry name" value="Znf_C2H2_type"/>
</dbReference>
<keyword evidence="3" id="KW-0677">Repeat</keyword>
<keyword evidence="11" id="KW-1185">Reference proteome</keyword>
<name>A0ABM4BJD8_HYDVU</name>
<reference evidence="12" key="1">
    <citation type="submission" date="2025-08" db="UniProtKB">
        <authorList>
            <consortium name="RefSeq"/>
        </authorList>
    </citation>
    <scope>IDENTIFICATION</scope>
</reference>
<comment type="subcellular location">
    <subcellularLocation>
        <location evidence="1">Nucleus</location>
    </subcellularLocation>
</comment>
<gene>
    <name evidence="12" type="primary">LOC105843425</name>
</gene>
<evidence type="ECO:0000256" key="9">
    <source>
        <dbReference type="PROSITE-ProRule" id="PRU00042"/>
    </source>
</evidence>
<dbReference type="Pfam" id="PF00096">
    <property type="entry name" value="zf-C2H2"/>
    <property type="match status" value="2"/>
</dbReference>
<evidence type="ECO:0000259" key="10">
    <source>
        <dbReference type="PROSITE" id="PS50157"/>
    </source>
</evidence>
<evidence type="ECO:0000256" key="4">
    <source>
        <dbReference type="ARBA" id="ARBA00022771"/>
    </source>
</evidence>
<keyword evidence="4 9" id="KW-0863">Zinc-finger</keyword>
<dbReference type="PROSITE" id="PS00028">
    <property type="entry name" value="ZINC_FINGER_C2H2_1"/>
    <property type="match status" value="4"/>
</dbReference>
<organism evidence="11 12">
    <name type="scientific">Hydra vulgaris</name>
    <name type="common">Hydra</name>
    <name type="synonym">Hydra attenuata</name>
    <dbReference type="NCBI Taxonomy" id="6087"/>
    <lineage>
        <taxon>Eukaryota</taxon>
        <taxon>Metazoa</taxon>
        <taxon>Cnidaria</taxon>
        <taxon>Hydrozoa</taxon>
        <taxon>Hydroidolina</taxon>
        <taxon>Anthoathecata</taxon>
        <taxon>Aplanulata</taxon>
        <taxon>Hydridae</taxon>
        <taxon>Hydra</taxon>
    </lineage>
</organism>
<dbReference type="Proteomes" id="UP001652625">
    <property type="component" value="Chromosome 03"/>
</dbReference>
<protein>
    <submittedName>
        <fullName evidence="12">Zinc finger and SCAN domain-containing protein 2 isoform X2</fullName>
    </submittedName>
</protein>
<dbReference type="PANTHER" id="PTHR24394:SF48">
    <property type="entry name" value="ZINC FINGER PROTEIN 771"/>
    <property type="match status" value="1"/>
</dbReference>
<dbReference type="RefSeq" id="XP_065649112.1">
    <property type="nucleotide sequence ID" value="XM_065793040.1"/>
</dbReference>
<keyword evidence="5" id="KW-0862">Zinc</keyword>
<dbReference type="Pfam" id="PF13894">
    <property type="entry name" value="zf-C2H2_4"/>
    <property type="match status" value="1"/>
</dbReference>
<dbReference type="SUPFAM" id="SSF57667">
    <property type="entry name" value="beta-beta-alpha zinc fingers"/>
    <property type="match status" value="2"/>
</dbReference>
<sequence length="273" mass="31647">MSLGIFPLIAELINCKTNQDSVVLYEVRWQTNWISEDVLIEQFPDGLSLIRDFHLKKEKVKAEFSDDFTPSMTSADNCVLLSLKDSEKHSDKAGDFEREPRETTKLSCSKNLSREKNELCDDVYFECQNCHMTFADNEYLSRHSTRCINHENADIRCNICKRGFTTKGSLDLHVKCVHFKEKEFQCSVCNKMFSRKHILNIHMATHVDSKDYKCTVCDKSFSQKSNLHRHSRIHTSTNYGYKCRFCGQTFTQNKHLQRHVTNSHAHGVTSDST</sequence>
<keyword evidence="8" id="KW-0539">Nucleus</keyword>
<dbReference type="Gene3D" id="3.30.160.60">
    <property type="entry name" value="Classic Zinc Finger"/>
    <property type="match status" value="4"/>
</dbReference>
<feature type="domain" description="C2H2-type" evidence="10">
    <location>
        <begin position="212"/>
        <end position="239"/>
    </location>
</feature>
<proteinExistence type="predicted"/>
<evidence type="ECO:0000256" key="2">
    <source>
        <dbReference type="ARBA" id="ARBA00022723"/>
    </source>
</evidence>
<evidence type="ECO:0000256" key="8">
    <source>
        <dbReference type="ARBA" id="ARBA00023242"/>
    </source>
</evidence>
<dbReference type="PANTHER" id="PTHR24394">
    <property type="entry name" value="ZINC FINGER PROTEIN"/>
    <property type="match status" value="1"/>
</dbReference>
<evidence type="ECO:0000256" key="7">
    <source>
        <dbReference type="ARBA" id="ARBA00023163"/>
    </source>
</evidence>
<accession>A0ABM4BJD8</accession>
<evidence type="ECO:0000313" key="12">
    <source>
        <dbReference type="RefSeq" id="XP_065649112.1"/>
    </source>
</evidence>
<keyword evidence="6" id="KW-0805">Transcription regulation</keyword>
<evidence type="ECO:0000256" key="1">
    <source>
        <dbReference type="ARBA" id="ARBA00004123"/>
    </source>
</evidence>
<evidence type="ECO:0000256" key="3">
    <source>
        <dbReference type="ARBA" id="ARBA00022737"/>
    </source>
</evidence>
<feature type="domain" description="C2H2-type" evidence="10">
    <location>
        <begin position="241"/>
        <end position="265"/>
    </location>
</feature>
<evidence type="ECO:0000256" key="6">
    <source>
        <dbReference type="ARBA" id="ARBA00023015"/>
    </source>
</evidence>
<feature type="domain" description="C2H2-type" evidence="10">
    <location>
        <begin position="184"/>
        <end position="211"/>
    </location>
</feature>
<dbReference type="PROSITE" id="PS50157">
    <property type="entry name" value="ZINC_FINGER_C2H2_2"/>
    <property type="match status" value="5"/>
</dbReference>
<keyword evidence="7" id="KW-0804">Transcription</keyword>
<dbReference type="SMART" id="SM00355">
    <property type="entry name" value="ZnF_C2H2"/>
    <property type="match status" value="5"/>
</dbReference>
<evidence type="ECO:0000256" key="5">
    <source>
        <dbReference type="ARBA" id="ARBA00022833"/>
    </source>
</evidence>
<feature type="domain" description="C2H2-type" evidence="10">
    <location>
        <begin position="155"/>
        <end position="183"/>
    </location>
</feature>